<evidence type="ECO:0000313" key="2">
    <source>
        <dbReference type="Proteomes" id="UP000588369"/>
    </source>
</evidence>
<dbReference type="SUPFAM" id="SSF56300">
    <property type="entry name" value="Metallo-dependent phosphatases"/>
    <property type="match status" value="1"/>
</dbReference>
<dbReference type="Proteomes" id="UP000588369">
    <property type="component" value="Unassembled WGS sequence"/>
</dbReference>
<reference evidence="1 2" key="1">
    <citation type="submission" date="2020-04" db="EMBL/GenBank/DDBJ databases">
        <authorList>
            <person name="Hitch T.C.A."/>
            <person name="Wylensek D."/>
            <person name="Clavel T."/>
        </authorList>
    </citation>
    <scope>NUCLEOTIDE SEQUENCE [LARGE SCALE GENOMIC DNA]</scope>
    <source>
        <strain evidence="1 2">BSM-130-P53-3C</strain>
    </source>
</reference>
<protein>
    <recommendedName>
        <fullName evidence="3">Calcineurin-like phosphoesterase domain-containing protein</fullName>
    </recommendedName>
</protein>
<evidence type="ECO:0008006" key="3">
    <source>
        <dbReference type="Google" id="ProtNLM"/>
    </source>
</evidence>
<gene>
    <name evidence="1" type="ORF">HF844_03605</name>
</gene>
<evidence type="ECO:0000313" key="1">
    <source>
        <dbReference type="EMBL" id="NME61891.1"/>
    </source>
</evidence>
<name>A0A7X9RMS7_9BIFI</name>
<dbReference type="AlphaFoldDB" id="A0A7X9RMS7"/>
<organism evidence="1 2">
    <name type="scientific">Bifidobacterium thermophilum</name>
    <dbReference type="NCBI Taxonomy" id="33905"/>
    <lineage>
        <taxon>Bacteria</taxon>
        <taxon>Bacillati</taxon>
        <taxon>Actinomycetota</taxon>
        <taxon>Actinomycetes</taxon>
        <taxon>Bifidobacteriales</taxon>
        <taxon>Bifidobacteriaceae</taxon>
        <taxon>Bifidobacterium</taxon>
    </lineage>
</organism>
<dbReference type="Gene3D" id="3.60.21.10">
    <property type="match status" value="1"/>
</dbReference>
<dbReference type="EMBL" id="JABAGI010000003">
    <property type="protein sequence ID" value="NME61891.1"/>
    <property type="molecule type" value="Genomic_DNA"/>
</dbReference>
<accession>A0A7X9RMS7</accession>
<proteinExistence type="predicted"/>
<sequence length="224" mass="24215">MKYFTADLHFDHPFVAALRGFITDGTPAEDIRAMPLVERYRHVNVDAHDHTIADNLLHLGKGDELWVLGDVASGNAASRAKAVRLLDRLNVPRKHRHLILGNHESGMHPNAQAMGEWAEVFGEIAVSSVIRLTDGTPATLSHFPLRQSFIDRIVPDGCAANALDPAWAEYAPPAVAPLHLHGHTHAKTPLEFSGRAQINVGVDAWGLKPVPETALAGLVEGGVA</sequence>
<dbReference type="InterPro" id="IPR029052">
    <property type="entry name" value="Metallo-depent_PP-like"/>
</dbReference>
<dbReference type="RefSeq" id="WP_168983991.1">
    <property type="nucleotide sequence ID" value="NZ_JABAGI010000003.1"/>
</dbReference>
<comment type="caution">
    <text evidence="1">The sequence shown here is derived from an EMBL/GenBank/DDBJ whole genome shotgun (WGS) entry which is preliminary data.</text>
</comment>